<name>A0A1N7GFK2_9ACTN</name>
<keyword evidence="3" id="KW-1003">Cell membrane</keyword>
<dbReference type="Gene3D" id="2.50.20.20">
    <property type="match status" value="1"/>
</dbReference>
<sequence>MARRGVSTGPDFPRRAGPNRFPRERVPAPPARYDPAVRTILGLVVAGLLLVTACSAKSETALPDGPALLKRSAETMRTVKTVAFTIETKDKPAVPVRHAEGSLTREGDAKGTLQIELVGLQEIEFVLVGDKVYFKGPTGGFQTMTRQQLIALYDPSAVLTGVPDLLSTAQDARTQAEEKIGDTAAYRVAATLSQQVLAKLVPGVQQGVDGTLWIDKATGRLLKLDLPLTGGSVAVTLRDYDAPLTIAPPAS</sequence>
<dbReference type="Proteomes" id="UP000186096">
    <property type="component" value="Unassembled WGS sequence"/>
</dbReference>
<evidence type="ECO:0000313" key="5">
    <source>
        <dbReference type="EMBL" id="SIS11387.1"/>
    </source>
</evidence>
<dbReference type="CDD" id="cd16334">
    <property type="entry name" value="LppX-like"/>
    <property type="match status" value="1"/>
</dbReference>
<feature type="region of interest" description="Disordered" evidence="4">
    <location>
        <begin position="1"/>
        <end position="29"/>
    </location>
</feature>
<dbReference type="AlphaFoldDB" id="A0A1N7GFK2"/>
<reference evidence="6" key="1">
    <citation type="submission" date="2017-01" db="EMBL/GenBank/DDBJ databases">
        <authorList>
            <person name="Varghese N."/>
            <person name="Submissions S."/>
        </authorList>
    </citation>
    <scope>NUCLEOTIDE SEQUENCE [LARGE SCALE GENOMIC DNA]</scope>
    <source>
        <strain evidence="6">ATCC 12950</strain>
    </source>
</reference>
<organism evidence="5 6">
    <name type="scientific">Microbispora rosea</name>
    <dbReference type="NCBI Taxonomy" id="58117"/>
    <lineage>
        <taxon>Bacteria</taxon>
        <taxon>Bacillati</taxon>
        <taxon>Actinomycetota</taxon>
        <taxon>Actinomycetes</taxon>
        <taxon>Streptosporangiales</taxon>
        <taxon>Streptosporangiaceae</taxon>
        <taxon>Microbispora</taxon>
    </lineage>
</organism>
<keyword evidence="6" id="KW-1185">Reference proteome</keyword>
<dbReference type="STRING" id="58117.SAMN05421833_128105"/>
<accession>A0A1N7GFK2</accession>
<evidence type="ECO:0000256" key="3">
    <source>
        <dbReference type="ARBA" id="ARBA00022475"/>
    </source>
</evidence>
<evidence type="ECO:0000256" key="1">
    <source>
        <dbReference type="ARBA" id="ARBA00004196"/>
    </source>
</evidence>
<dbReference type="EMBL" id="FTNI01000028">
    <property type="protein sequence ID" value="SIS11387.1"/>
    <property type="molecule type" value="Genomic_DNA"/>
</dbReference>
<dbReference type="SUPFAM" id="SSF89392">
    <property type="entry name" value="Prokaryotic lipoproteins and lipoprotein localization factors"/>
    <property type="match status" value="1"/>
</dbReference>
<comment type="similarity">
    <text evidence="2">Belongs to the LppX/LprAFG lipoprotein family.</text>
</comment>
<evidence type="ECO:0000313" key="6">
    <source>
        <dbReference type="Proteomes" id="UP000186096"/>
    </source>
</evidence>
<dbReference type="Pfam" id="PF07161">
    <property type="entry name" value="LppX_LprAFG"/>
    <property type="match status" value="1"/>
</dbReference>
<protein>
    <submittedName>
        <fullName evidence="5">Lipoprotein LprG</fullName>
    </submittedName>
</protein>
<evidence type="ECO:0000256" key="4">
    <source>
        <dbReference type="SAM" id="MobiDB-lite"/>
    </source>
</evidence>
<dbReference type="InterPro" id="IPR029046">
    <property type="entry name" value="LolA/LolB/LppX"/>
</dbReference>
<keyword evidence="3" id="KW-0472">Membrane</keyword>
<comment type="subcellular location">
    <subcellularLocation>
        <location evidence="1">Cell envelope</location>
    </subcellularLocation>
</comment>
<dbReference type="GO" id="GO:0030313">
    <property type="term" value="C:cell envelope"/>
    <property type="evidence" value="ECO:0007669"/>
    <property type="project" value="UniProtKB-SubCell"/>
</dbReference>
<proteinExistence type="inferred from homology"/>
<dbReference type="InterPro" id="IPR009830">
    <property type="entry name" value="LppX/LprAFG"/>
</dbReference>
<gene>
    <name evidence="5" type="ORF">SAMN05421833_128105</name>
</gene>
<evidence type="ECO:0000256" key="2">
    <source>
        <dbReference type="ARBA" id="ARBA00009194"/>
    </source>
</evidence>
<keyword evidence="5" id="KW-0449">Lipoprotein</keyword>